<evidence type="ECO:0000256" key="2">
    <source>
        <dbReference type="ARBA" id="ARBA00023125"/>
    </source>
</evidence>
<dbReference type="InterPro" id="IPR020449">
    <property type="entry name" value="Tscrpt_reg_AraC-type_HTH"/>
</dbReference>
<dbReference type="EMBL" id="CP011036">
    <property type="protein sequence ID" value="ASM54777.1"/>
    <property type="molecule type" value="Genomic_DNA"/>
</dbReference>
<sequence>MVNTDTRYIIWLLDFLSSLGMDTNTIAANNGISRSELHKPNVLINAKQHRGLLTDAQQCYEGSDLGLILGLKRSIATHDQLAYLMMSSATLRDASHIGLKYQNYSGRFSGNLVVTSFSEIQAEGCYQIDAKTELGELRVLAIEDLLANIVTTCRWVLGQALPITKLRCNYPAPVHAERYQAIFNCPVEFDAPVTQLFFDAAILDQPLPQSSPESVNFYKKLCEEKSITRNHGDIAWRLSQIIVEDPASPPSLHDAALKLHCSCRTLSRKLLAQGWRYQQLIDQVREIHARRHLSDPTLSITRIGQQLGYADSSGFHRAFKKWTGLSPSAFRHALFAVRY</sequence>
<keyword evidence="3" id="KW-0804">Transcription</keyword>
<organism evidence="5 6">
    <name type="scientific">Pseudoalteromonas nigrifaciens</name>
    <dbReference type="NCBI Taxonomy" id="28109"/>
    <lineage>
        <taxon>Bacteria</taxon>
        <taxon>Pseudomonadati</taxon>
        <taxon>Pseudomonadota</taxon>
        <taxon>Gammaproteobacteria</taxon>
        <taxon>Alteromonadales</taxon>
        <taxon>Pseudoalteromonadaceae</taxon>
        <taxon>Pseudoalteromonas</taxon>
    </lineage>
</organism>
<proteinExistence type="predicted"/>
<dbReference type="PANTHER" id="PTHR47894">
    <property type="entry name" value="HTH-TYPE TRANSCRIPTIONAL REGULATOR GADX"/>
    <property type="match status" value="1"/>
</dbReference>
<evidence type="ECO:0000259" key="4">
    <source>
        <dbReference type="PROSITE" id="PS01124"/>
    </source>
</evidence>
<dbReference type="PANTHER" id="PTHR47894:SF1">
    <property type="entry name" value="HTH-TYPE TRANSCRIPTIONAL REGULATOR VQSM"/>
    <property type="match status" value="1"/>
</dbReference>
<dbReference type="GO" id="GO:0003700">
    <property type="term" value="F:DNA-binding transcription factor activity"/>
    <property type="evidence" value="ECO:0007669"/>
    <property type="project" value="InterPro"/>
</dbReference>
<dbReference type="Pfam" id="PF12625">
    <property type="entry name" value="Arabinose_bd"/>
    <property type="match status" value="1"/>
</dbReference>
<dbReference type="RefSeq" id="WP_089368595.1">
    <property type="nucleotide sequence ID" value="NZ_BJXZ01000005.1"/>
</dbReference>
<dbReference type="SMART" id="SM00342">
    <property type="entry name" value="HTH_ARAC"/>
    <property type="match status" value="1"/>
</dbReference>
<dbReference type="AlphaFoldDB" id="A0AAC9UJK0"/>
<dbReference type="SUPFAM" id="SSF46689">
    <property type="entry name" value="Homeodomain-like"/>
    <property type="match status" value="1"/>
</dbReference>
<evidence type="ECO:0000313" key="5">
    <source>
        <dbReference type="EMBL" id="ASM54777.1"/>
    </source>
</evidence>
<dbReference type="KEGG" id="png:PNIG_a2798"/>
<reference evidence="5 6" key="1">
    <citation type="submission" date="2015-03" db="EMBL/GenBank/DDBJ databases">
        <authorList>
            <person name="Xie B.-B."/>
            <person name="Rong J.-C."/>
            <person name="Qin Q.-L."/>
            <person name="Zhang Y.-Z."/>
        </authorList>
    </citation>
    <scope>NUCLEOTIDE SEQUENCE [LARGE SCALE GENOMIC DNA]</scope>
    <source>
        <strain evidence="5 6">KMM 661</strain>
    </source>
</reference>
<keyword evidence="2" id="KW-0238">DNA-binding</keyword>
<dbReference type="Pfam" id="PF12833">
    <property type="entry name" value="HTH_18"/>
    <property type="match status" value="1"/>
</dbReference>
<dbReference type="Gene3D" id="1.10.10.60">
    <property type="entry name" value="Homeodomain-like"/>
    <property type="match status" value="1"/>
</dbReference>
<dbReference type="InterPro" id="IPR032687">
    <property type="entry name" value="AraC-type_N"/>
</dbReference>
<gene>
    <name evidence="5" type="ORF">PNIG_a2798</name>
</gene>
<name>A0AAC9UJK0_9GAMM</name>
<dbReference type="GeneID" id="300942428"/>
<dbReference type="GO" id="GO:0000976">
    <property type="term" value="F:transcription cis-regulatory region binding"/>
    <property type="evidence" value="ECO:0007669"/>
    <property type="project" value="TreeGrafter"/>
</dbReference>
<protein>
    <recommendedName>
        <fullName evidence="4">HTH araC/xylS-type domain-containing protein</fullName>
    </recommendedName>
</protein>
<dbReference type="PROSITE" id="PS01124">
    <property type="entry name" value="HTH_ARAC_FAMILY_2"/>
    <property type="match status" value="1"/>
</dbReference>
<evidence type="ECO:0000313" key="6">
    <source>
        <dbReference type="Proteomes" id="UP000198329"/>
    </source>
</evidence>
<dbReference type="PRINTS" id="PR00032">
    <property type="entry name" value="HTHARAC"/>
</dbReference>
<evidence type="ECO:0000256" key="3">
    <source>
        <dbReference type="ARBA" id="ARBA00023163"/>
    </source>
</evidence>
<keyword evidence="1" id="KW-0805">Transcription regulation</keyword>
<feature type="domain" description="HTH araC/xylS-type" evidence="4">
    <location>
        <begin position="236"/>
        <end position="333"/>
    </location>
</feature>
<accession>A0AAC9UJK0</accession>
<evidence type="ECO:0000256" key="1">
    <source>
        <dbReference type="ARBA" id="ARBA00023015"/>
    </source>
</evidence>
<dbReference type="InterPro" id="IPR018060">
    <property type="entry name" value="HTH_AraC"/>
</dbReference>
<keyword evidence="6" id="KW-1185">Reference proteome</keyword>
<dbReference type="InterPro" id="IPR009057">
    <property type="entry name" value="Homeodomain-like_sf"/>
</dbReference>
<dbReference type="Proteomes" id="UP000198329">
    <property type="component" value="Chromosome I"/>
</dbReference>
<dbReference type="GO" id="GO:0005829">
    <property type="term" value="C:cytosol"/>
    <property type="evidence" value="ECO:0007669"/>
    <property type="project" value="TreeGrafter"/>
</dbReference>